<sequence length="66" mass="7418">MSNSDLGNYESDHIPDLGAPSMARTLASVFEVLAKMTPNVLSVQRNESRCERKEQRMKENRTACFG</sequence>
<comment type="caution">
    <text evidence="2">The sequence shown here is derived from an EMBL/GenBank/DDBJ whole genome shotgun (WGS) entry which is preliminary data.</text>
</comment>
<gene>
    <name evidence="2" type="ORF">ROHU_018092</name>
</gene>
<organism evidence="2 3">
    <name type="scientific">Labeo rohita</name>
    <name type="common">Indian major carp</name>
    <name type="synonym">Cyprinus rohita</name>
    <dbReference type="NCBI Taxonomy" id="84645"/>
    <lineage>
        <taxon>Eukaryota</taxon>
        <taxon>Metazoa</taxon>
        <taxon>Chordata</taxon>
        <taxon>Craniata</taxon>
        <taxon>Vertebrata</taxon>
        <taxon>Euteleostomi</taxon>
        <taxon>Actinopterygii</taxon>
        <taxon>Neopterygii</taxon>
        <taxon>Teleostei</taxon>
        <taxon>Ostariophysi</taxon>
        <taxon>Cypriniformes</taxon>
        <taxon>Cyprinidae</taxon>
        <taxon>Labeoninae</taxon>
        <taxon>Labeonini</taxon>
        <taxon>Labeo</taxon>
    </lineage>
</organism>
<keyword evidence="3" id="KW-1185">Reference proteome</keyword>
<dbReference type="Proteomes" id="UP000290572">
    <property type="component" value="Unassembled WGS sequence"/>
</dbReference>
<feature type="region of interest" description="Disordered" evidence="1">
    <location>
        <begin position="1"/>
        <end position="20"/>
    </location>
</feature>
<dbReference type="AlphaFoldDB" id="A0A498N716"/>
<evidence type="ECO:0000256" key="1">
    <source>
        <dbReference type="SAM" id="MobiDB-lite"/>
    </source>
</evidence>
<evidence type="ECO:0000313" key="3">
    <source>
        <dbReference type="Proteomes" id="UP000290572"/>
    </source>
</evidence>
<accession>A0A498N716</accession>
<dbReference type="EMBL" id="QBIY01011684">
    <property type="protein sequence ID" value="RXN29948.1"/>
    <property type="molecule type" value="Genomic_DNA"/>
</dbReference>
<evidence type="ECO:0000313" key="2">
    <source>
        <dbReference type="EMBL" id="RXN29948.1"/>
    </source>
</evidence>
<name>A0A498N716_LABRO</name>
<proteinExistence type="predicted"/>
<protein>
    <submittedName>
        <fullName evidence="2">Uncharacterized protein</fullName>
    </submittedName>
</protein>
<reference evidence="2 3" key="1">
    <citation type="submission" date="2018-03" db="EMBL/GenBank/DDBJ databases">
        <title>Draft genome sequence of Rohu Carp (Labeo rohita).</title>
        <authorList>
            <person name="Das P."/>
            <person name="Kushwaha B."/>
            <person name="Joshi C.G."/>
            <person name="Kumar D."/>
            <person name="Nagpure N.S."/>
            <person name="Sahoo L."/>
            <person name="Das S.P."/>
            <person name="Bit A."/>
            <person name="Patnaik S."/>
            <person name="Meher P.K."/>
            <person name="Jayasankar P."/>
            <person name="Koringa P.G."/>
            <person name="Patel N.V."/>
            <person name="Hinsu A.T."/>
            <person name="Kumar R."/>
            <person name="Pandey M."/>
            <person name="Agarwal S."/>
            <person name="Srivastava S."/>
            <person name="Singh M."/>
            <person name="Iquebal M.A."/>
            <person name="Jaiswal S."/>
            <person name="Angadi U.B."/>
            <person name="Kumar N."/>
            <person name="Raza M."/>
            <person name="Shah T.M."/>
            <person name="Rai A."/>
            <person name="Jena J.K."/>
        </authorList>
    </citation>
    <scope>NUCLEOTIDE SEQUENCE [LARGE SCALE GENOMIC DNA]</scope>
    <source>
        <strain evidence="2">DASCIFA01</strain>
        <tissue evidence="2">Testis</tissue>
    </source>
</reference>